<dbReference type="NCBIfam" id="TIGR03837">
    <property type="entry name" value="efp_Arg_rhamno"/>
    <property type="match status" value="1"/>
</dbReference>
<comment type="function">
    <text evidence="3">Protein-arginine rhamnosyltransferase that catalyzes the transfer of a single rhamnose to elongation factor P (EF-P) on 'Lys-32', a modification required for EF-P-dependent rescue of polyproline stalled ribosomes.</text>
</comment>
<evidence type="ECO:0000256" key="1">
    <source>
        <dbReference type="ARBA" id="ARBA00022676"/>
    </source>
</evidence>
<dbReference type="EMBL" id="VNHQ01000014">
    <property type="protein sequence ID" value="TYP61688.1"/>
    <property type="molecule type" value="Genomic_DNA"/>
</dbReference>
<gene>
    <name evidence="8" type="ORF">A9A72_124435</name>
</gene>
<evidence type="ECO:0000256" key="6">
    <source>
        <dbReference type="ARBA" id="ARBA00030025"/>
    </source>
</evidence>
<dbReference type="PIRSF" id="PIRSF015557">
    <property type="entry name" value="UCP015557"/>
    <property type="match status" value="1"/>
</dbReference>
<dbReference type="OrthoDB" id="209085at2"/>
<proteinExistence type="inferred from homology"/>
<protein>
    <recommendedName>
        <fullName evidence="5">Protein-arginine rhamnosyltransferase</fullName>
    </recommendedName>
    <alternativeName>
        <fullName evidence="6">EF-P arginine rhamnosyltransferase</fullName>
    </alternativeName>
</protein>
<name>A0A5S5B539_STUST</name>
<keyword evidence="1" id="KW-0328">Glycosyltransferase</keyword>
<comment type="catalytic activity">
    <reaction evidence="7">
        <text>dTDP-beta-L-rhamnose + L-arginyl-[protein] = N(omega)-(alpha-L-rhamnosyl)-L-arginyl-[protein] + dTDP + H(+)</text>
        <dbReference type="Rhea" id="RHEA:66692"/>
        <dbReference type="Rhea" id="RHEA-COMP:10532"/>
        <dbReference type="Rhea" id="RHEA-COMP:17096"/>
        <dbReference type="ChEBI" id="CHEBI:15378"/>
        <dbReference type="ChEBI" id="CHEBI:29965"/>
        <dbReference type="ChEBI" id="CHEBI:57510"/>
        <dbReference type="ChEBI" id="CHEBI:58369"/>
        <dbReference type="ChEBI" id="CHEBI:167445"/>
    </reaction>
    <physiologicalReaction direction="left-to-right" evidence="7">
        <dbReference type="Rhea" id="RHEA:66693"/>
    </physiologicalReaction>
</comment>
<evidence type="ECO:0000256" key="7">
    <source>
        <dbReference type="ARBA" id="ARBA00048472"/>
    </source>
</evidence>
<accession>A0A5S5B539</accession>
<evidence type="ECO:0000313" key="8">
    <source>
        <dbReference type="EMBL" id="TYP61688.1"/>
    </source>
</evidence>
<evidence type="ECO:0000256" key="5">
    <source>
        <dbReference type="ARBA" id="ARBA00024416"/>
    </source>
</evidence>
<comment type="similarity">
    <text evidence="4">Belongs to the glycosyltransferase 104 family.</text>
</comment>
<reference evidence="8 9" key="1">
    <citation type="submission" date="2019-07" db="EMBL/GenBank/DDBJ databases">
        <title>Deep subsurface shale carbon reservoir microbial communities from Ohio and West Virginia, USA.</title>
        <authorList>
            <person name="Wrighton K."/>
        </authorList>
    </citation>
    <scope>NUCLEOTIDE SEQUENCE [LARGE SCALE GENOMIC DNA]</scope>
    <source>
        <strain evidence="8 9">NP_8Ht</strain>
    </source>
</reference>
<dbReference type="GO" id="GO:0106361">
    <property type="term" value="F:protein-arginine rhamnosyltransferase activity"/>
    <property type="evidence" value="ECO:0007669"/>
    <property type="project" value="InterPro"/>
</dbReference>
<evidence type="ECO:0000256" key="2">
    <source>
        <dbReference type="ARBA" id="ARBA00022679"/>
    </source>
</evidence>
<evidence type="ECO:0000256" key="4">
    <source>
        <dbReference type="ARBA" id="ARBA00024346"/>
    </source>
</evidence>
<comment type="caution">
    <text evidence="8">The sequence shown here is derived from an EMBL/GenBank/DDBJ whole genome shotgun (WGS) entry which is preliminary data.</text>
</comment>
<dbReference type="InterPro" id="IPR016633">
    <property type="entry name" value="EarP"/>
</dbReference>
<dbReference type="AlphaFoldDB" id="A0A5S5B539"/>
<evidence type="ECO:0000313" key="9">
    <source>
        <dbReference type="Proteomes" id="UP000324282"/>
    </source>
</evidence>
<organism evidence="8 9">
    <name type="scientific">Stutzerimonas stutzeri</name>
    <name type="common">Pseudomonas stutzeri</name>
    <dbReference type="NCBI Taxonomy" id="316"/>
    <lineage>
        <taxon>Bacteria</taxon>
        <taxon>Pseudomonadati</taxon>
        <taxon>Pseudomonadota</taxon>
        <taxon>Gammaproteobacteria</taxon>
        <taxon>Pseudomonadales</taxon>
        <taxon>Pseudomonadaceae</taxon>
        <taxon>Stutzerimonas</taxon>
    </lineage>
</organism>
<dbReference type="Proteomes" id="UP000324282">
    <property type="component" value="Unassembled WGS sequence"/>
</dbReference>
<evidence type="ECO:0000256" key="3">
    <source>
        <dbReference type="ARBA" id="ARBA00024303"/>
    </source>
</evidence>
<sequence length="391" mass="44051">MSVKTSWDIFCVVVDNYGDIGVTWRLARQLVAEYGQCVRLWVDDLDTFARLCPGASITSAQQWHEGVEVRHWTPDWPGAEPAEVVIEAFACQLPDAYIKAMVCSGRRSLWLNLEYLSAEDWVVGCHALPSMQPDGLQKYFFFPGFEQGTGGLIREGDLLARREAFQANPVLREAFLQSFDLTVPANARLLSLFAYENRAVAGWLDALAVDERPSQLLVPEGRVLGDVAAWLGLEQLRAGDRHVRGALQIAVLPFMTQNQYDMLLWCCDFNAVRGEESFIRAQWAGRPLVWHIYPQDEDAHWDKLNAYLDLYVRDLSPPAAEALREFWRAWNEGIGSGIAWTAMLEHEAELQAHADRWTHKQVANGDLAGKLMLFYADWLGPAPARHPAAPA</sequence>
<keyword evidence="2" id="KW-0808">Transferase</keyword>
<dbReference type="RefSeq" id="WP_148926297.1">
    <property type="nucleotide sequence ID" value="NZ_VNHQ01000014.1"/>
</dbReference>
<dbReference type="Pfam" id="PF10093">
    <property type="entry name" value="EarP"/>
    <property type="match status" value="1"/>
</dbReference>